<dbReference type="InParanoid" id="A0A1V8SBM1"/>
<reference evidence="3" key="1">
    <citation type="submission" date="2017-03" db="EMBL/GenBank/DDBJ databases">
        <title>Genomes of endolithic fungi from Antarctica.</title>
        <authorList>
            <person name="Coleine C."/>
            <person name="Masonjones S."/>
            <person name="Stajich J.E."/>
        </authorList>
    </citation>
    <scope>NUCLEOTIDE SEQUENCE [LARGE SCALE GENOMIC DNA]</scope>
    <source>
        <strain evidence="3">CCFEE 5527</strain>
    </source>
</reference>
<feature type="compositionally biased region" description="Polar residues" evidence="1">
    <location>
        <begin position="1"/>
        <end position="15"/>
    </location>
</feature>
<accession>A0A1V8SBM1</accession>
<dbReference type="OrthoDB" id="3908316at2759"/>
<keyword evidence="3" id="KW-1185">Reference proteome</keyword>
<dbReference type="EMBL" id="NAJO01000064">
    <property type="protein sequence ID" value="OQN96556.1"/>
    <property type="molecule type" value="Genomic_DNA"/>
</dbReference>
<name>A0A1V8SBM1_9PEZI</name>
<feature type="compositionally biased region" description="Basic and acidic residues" evidence="1">
    <location>
        <begin position="29"/>
        <end position="41"/>
    </location>
</feature>
<organism evidence="2 3">
    <name type="scientific">Cryoendolithus antarcticus</name>
    <dbReference type="NCBI Taxonomy" id="1507870"/>
    <lineage>
        <taxon>Eukaryota</taxon>
        <taxon>Fungi</taxon>
        <taxon>Dikarya</taxon>
        <taxon>Ascomycota</taxon>
        <taxon>Pezizomycotina</taxon>
        <taxon>Dothideomycetes</taxon>
        <taxon>Dothideomycetidae</taxon>
        <taxon>Cladosporiales</taxon>
        <taxon>Cladosporiaceae</taxon>
        <taxon>Cryoendolithus</taxon>
    </lineage>
</organism>
<evidence type="ECO:0000313" key="2">
    <source>
        <dbReference type="EMBL" id="OQN96556.1"/>
    </source>
</evidence>
<proteinExistence type="predicted"/>
<evidence type="ECO:0000313" key="3">
    <source>
        <dbReference type="Proteomes" id="UP000192596"/>
    </source>
</evidence>
<dbReference type="Proteomes" id="UP000192596">
    <property type="component" value="Unassembled WGS sequence"/>
</dbReference>
<protein>
    <submittedName>
        <fullName evidence="2">Uncharacterized protein</fullName>
    </submittedName>
</protein>
<evidence type="ECO:0000256" key="1">
    <source>
        <dbReference type="SAM" id="MobiDB-lite"/>
    </source>
</evidence>
<feature type="compositionally biased region" description="Basic residues" evidence="1">
    <location>
        <begin position="62"/>
        <end position="77"/>
    </location>
</feature>
<comment type="caution">
    <text evidence="2">The sequence shown here is derived from an EMBL/GenBank/DDBJ whole genome shotgun (WGS) entry which is preliminary data.</text>
</comment>
<gene>
    <name evidence="2" type="ORF">B0A48_16986</name>
</gene>
<feature type="compositionally biased region" description="Polar residues" evidence="1">
    <location>
        <begin position="42"/>
        <end position="55"/>
    </location>
</feature>
<feature type="region of interest" description="Disordered" evidence="1">
    <location>
        <begin position="1"/>
        <end position="88"/>
    </location>
</feature>
<sequence>MQAWSSPLPQSQWSTIPEAYRPNDWQRPPSRDLQDRLDRPHLTNNFARGVSSTPLAPTPLPMRHRSVLSGSRPRRRPQPLNNVSLNPTDLGRLYPQLSPYDPYNVVANTGTLHPSYRSVSQPNTPFRFDHGLGLDTEFVHQDLSRADTYPPGERARVPRVRSDTSFDSDQEASVFAAVMVGLDTLSPLSTSSRQHVTSSVSIPTHPSVSREYSVSPIADTPRTRHALQHLASLPEISHVSEAHRQRLQASASGLDLWLPSDSHSLRSGPIQPLDTVASLEAAIDDWRGTTDDDMDEGDDLPDYAASQAEAQAHQRVEAARRANELRRRWDARN</sequence>
<dbReference type="AlphaFoldDB" id="A0A1V8SBM1"/>